<accession>A0A6J4HU34</accession>
<feature type="region of interest" description="Disordered" evidence="1">
    <location>
        <begin position="1"/>
        <end position="42"/>
    </location>
</feature>
<name>A0A6J4HU34_9BACT</name>
<feature type="compositionally biased region" description="Basic and acidic residues" evidence="1">
    <location>
        <begin position="33"/>
        <end position="42"/>
    </location>
</feature>
<organism evidence="2">
    <name type="scientific">uncultured Armatimonadetes bacterium</name>
    <dbReference type="NCBI Taxonomy" id="157466"/>
    <lineage>
        <taxon>Bacteria</taxon>
        <taxon>Bacillati</taxon>
        <taxon>Armatimonadota</taxon>
        <taxon>environmental samples</taxon>
    </lineage>
</organism>
<evidence type="ECO:0000256" key="1">
    <source>
        <dbReference type="SAM" id="MobiDB-lite"/>
    </source>
</evidence>
<feature type="compositionally biased region" description="Basic residues" evidence="1">
    <location>
        <begin position="20"/>
        <end position="30"/>
    </location>
</feature>
<proteinExistence type="predicted"/>
<dbReference type="AlphaFoldDB" id="A0A6J4HU34"/>
<protein>
    <submittedName>
        <fullName evidence="2">Uncharacterized protein</fullName>
    </submittedName>
</protein>
<dbReference type="EMBL" id="CADCTO010000133">
    <property type="protein sequence ID" value="CAA9231125.1"/>
    <property type="molecule type" value="Genomic_DNA"/>
</dbReference>
<reference evidence="2" key="1">
    <citation type="submission" date="2020-02" db="EMBL/GenBank/DDBJ databases">
        <authorList>
            <person name="Meier V. D."/>
        </authorList>
    </citation>
    <scope>NUCLEOTIDE SEQUENCE</scope>
    <source>
        <strain evidence="2">AVDCRST_MAG63</strain>
    </source>
</reference>
<sequence length="42" mass="4759">MQQGRAAPKSRCAGPWYHLASRRPRGRHLGGRATDKPRTARF</sequence>
<gene>
    <name evidence="2" type="ORF">AVDCRST_MAG63-1104</name>
</gene>
<evidence type="ECO:0000313" key="2">
    <source>
        <dbReference type="EMBL" id="CAA9231125.1"/>
    </source>
</evidence>